<evidence type="ECO:0000256" key="7">
    <source>
        <dbReference type="ARBA" id="ARBA00023163"/>
    </source>
</evidence>
<evidence type="ECO:0000313" key="14">
    <source>
        <dbReference type="Proteomes" id="UP000321518"/>
    </source>
</evidence>
<feature type="region of interest" description="Disordered" evidence="11">
    <location>
        <begin position="46"/>
        <end position="279"/>
    </location>
</feature>
<feature type="region of interest" description="Disordered" evidence="11">
    <location>
        <begin position="530"/>
        <end position="558"/>
    </location>
</feature>
<dbReference type="InterPro" id="IPR050603">
    <property type="entry name" value="MYST_HAT"/>
</dbReference>
<dbReference type="InterPro" id="IPR002717">
    <property type="entry name" value="HAT_MYST-type"/>
</dbReference>
<evidence type="ECO:0000256" key="11">
    <source>
        <dbReference type="SAM" id="MobiDB-lite"/>
    </source>
</evidence>
<dbReference type="AlphaFoldDB" id="A0A511KMI7"/>
<evidence type="ECO:0000256" key="3">
    <source>
        <dbReference type="ARBA" id="ARBA00022723"/>
    </source>
</evidence>
<keyword evidence="4" id="KW-0863">Zinc-finger</keyword>
<feature type="compositionally biased region" description="Basic and acidic residues" evidence="11">
    <location>
        <begin position="67"/>
        <end position="77"/>
    </location>
</feature>
<accession>A0A511KMI7</accession>
<keyword evidence="7" id="KW-0804">Transcription</keyword>
<keyword evidence="3" id="KW-0479">Metal-binding</keyword>
<keyword evidence="2 13" id="KW-0808">Transferase</keyword>
<evidence type="ECO:0000256" key="2">
    <source>
        <dbReference type="ARBA" id="ARBA00022679"/>
    </source>
</evidence>
<evidence type="ECO:0000256" key="1">
    <source>
        <dbReference type="ARBA" id="ARBA00004123"/>
    </source>
</evidence>
<feature type="compositionally biased region" description="Low complexity" evidence="11">
    <location>
        <begin position="160"/>
        <end position="179"/>
    </location>
</feature>
<dbReference type="PANTHER" id="PTHR10615:SF219">
    <property type="entry name" value="HISTONE ACETYLTRANSFERASE KAT5"/>
    <property type="match status" value="1"/>
</dbReference>
<comment type="subcellular location">
    <subcellularLocation>
        <location evidence="1">Nucleus</location>
    </subcellularLocation>
</comment>
<keyword evidence="9" id="KW-0012">Acyltransferase</keyword>
<sequence length="685" mass="74910">MSLFRSSIVYPSPAPPLAPRVDSGRRIDLVIYAGYEVRAQFRSPYPLDELNGANPTSGDKASQAGAGDRRGPGREAGGRFTRKPPTVQKEGTTGLDTASAARTAVKEEEEDVLSELGLGPAPTTAPSPELADPIIPEPNGASQPDAFVVEETDVESPVESHPQPDSASAPPSLSTLSTNPPDPQMHPHSVFALPRDDRELDQPLPFQLPATSTSASLASSDEPVASTSTAIVLGPSHQPSSQTDSSQHPLDLALANQKPPERGRAGRFLPKPPGETVKAKQAAERAARLATEAAGETVPRVTQRQQREMARRAREEREKLLAREKINEPKEEVKLFACERCFKYMALPAAYLAHQRECSVTRPPGRRVYQRGATSIWEVDGAEAKLYCQNLCLFAKLFIEHKYMFFDVEGFNFYLLTEATSKQEWVLGYFSKEKISYDDYNLACIVVFPPFRQKGWATLLIEFSYELSRCFSSTPGTPERPLSELGQKGYLAHWTAVLVRYFRAVFALRSEPPSIESFMPSCNIALVSSRKSTTPGAGDDDAERERRKRQRRSKGWDGELPAGIATLAASPAKAFTLRSTTSNAPRQGRVDPVDGSFAFTTTLEELADAVNLRSEDVAFALVESGLAQWRRGTLAGEGSVKIEEAESTGDVELELVITPELVEEVAVTCRVKPMPMLDVAYVCGL</sequence>
<evidence type="ECO:0000256" key="8">
    <source>
        <dbReference type="ARBA" id="ARBA00023242"/>
    </source>
</evidence>
<evidence type="ECO:0000256" key="4">
    <source>
        <dbReference type="ARBA" id="ARBA00022771"/>
    </source>
</evidence>
<dbReference type="SUPFAM" id="SSF55729">
    <property type="entry name" value="Acyl-CoA N-acyltransferases (Nat)"/>
    <property type="match status" value="1"/>
</dbReference>
<dbReference type="Proteomes" id="UP000321518">
    <property type="component" value="Unassembled WGS sequence"/>
</dbReference>
<dbReference type="GO" id="GO:0005634">
    <property type="term" value="C:nucleus"/>
    <property type="evidence" value="ECO:0007669"/>
    <property type="project" value="UniProtKB-SubCell"/>
</dbReference>
<dbReference type="GO" id="GO:0008270">
    <property type="term" value="F:zinc ion binding"/>
    <property type="evidence" value="ECO:0007669"/>
    <property type="project" value="UniProtKB-KW"/>
</dbReference>
<dbReference type="PANTHER" id="PTHR10615">
    <property type="entry name" value="HISTONE ACETYLTRANSFERASE"/>
    <property type="match status" value="1"/>
</dbReference>
<feature type="compositionally biased region" description="Polar residues" evidence="11">
    <location>
        <begin position="237"/>
        <end position="248"/>
    </location>
</feature>
<feature type="compositionally biased region" description="Low complexity" evidence="11">
    <location>
        <begin position="210"/>
        <end position="220"/>
    </location>
</feature>
<evidence type="ECO:0000313" key="13">
    <source>
        <dbReference type="EMBL" id="GEM11115.1"/>
    </source>
</evidence>
<dbReference type="EMBL" id="BJWK01000013">
    <property type="protein sequence ID" value="GEM11115.1"/>
    <property type="molecule type" value="Genomic_DNA"/>
</dbReference>
<dbReference type="GO" id="GO:0035267">
    <property type="term" value="C:NuA4 histone acetyltransferase complex"/>
    <property type="evidence" value="ECO:0007669"/>
    <property type="project" value="TreeGrafter"/>
</dbReference>
<keyword evidence="5" id="KW-0862">Zinc</keyword>
<name>A0A511KMI7_RHOTO</name>
<protein>
    <submittedName>
        <fullName evidence="13">Histone acetyltransferase</fullName>
    </submittedName>
</protein>
<evidence type="ECO:0000256" key="6">
    <source>
        <dbReference type="ARBA" id="ARBA00023015"/>
    </source>
</evidence>
<evidence type="ECO:0000256" key="5">
    <source>
        <dbReference type="ARBA" id="ARBA00022833"/>
    </source>
</evidence>
<comment type="caution">
    <text evidence="13">The sequence shown here is derived from an EMBL/GenBank/DDBJ whole genome shotgun (WGS) entry which is preliminary data.</text>
</comment>
<dbReference type="Pfam" id="PF01853">
    <property type="entry name" value="MOZ_SAS"/>
    <property type="match status" value="1"/>
</dbReference>
<evidence type="ECO:0000259" key="12">
    <source>
        <dbReference type="PROSITE" id="PS51726"/>
    </source>
</evidence>
<reference evidence="13 14" key="1">
    <citation type="submission" date="2019-07" db="EMBL/GenBank/DDBJ databases">
        <title>Rhodotorula toruloides NBRC10032 genome sequencing.</title>
        <authorList>
            <person name="Shida Y."/>
            <person name="Takaku H."/>
            <person name="Ogasawara W."/>
            <person name="Mori K."/>
        </authorList>
    </citation>
    <scope>NUCLEOTIDE SEQUENCE [LARGE SCALE GENOMIC DNA]</scope>
    <source>
        <strain evidence="13 14">NBRC10032</strain>
    </source>
</reference>
<keyword evidence="6" id="KW-0805">Transcription regulation</keyword>
<proteinExistence type="predicted"/>
<evidence type="ECO:0000256" key="10">
    <source>
        <dbReference type="PIRSR" id="PIRSR602717-51"/>
    </source>
</evidence>
<organism evidence="13 14">
    <name type="scientific">Rhodotorula toruloides</name>
    <name type="common">Yeast</name>
    <name type="synonym">Rhodosporidium toruloides</name>
    <dbReference type="NCBI Taxonomy" id="5286"/>
    <lineage>
        <taxon>Eukaryota</taxon>
        <taxon>Fungi</taxon>
        <taxon>Dikarya</taxon>
        <taxon>Basidiomycota</taxon>
        <taxon>Pucciniomycotina</taxon>
        <taxon>Microbotryomycetes</taxon>
        <taxon>Sporidiobolales</taxon>
        <taxon>Sporidiobolaceae</taxon>
        <taxon>Rhodotorula</taxon>
    </lineage>
</organism>
<dbReference type="PROSITE" id="PS51726">
    <property type="entry name" value="MYST_HAT"/>
    <property type="match status" value="1"/>
</dbReference>
<dbReference type="GO" id="GO:0046972">
    <property type="term" value="F:histone H4K16 acetyltransferase activity"/>
    <property type="evidence" value="ECO:0007669"/>
    <property type="project" value="TreeGrafter"/>
</dbReference>
<keyword evidence="8" id="KW-0539">Nucleus</keyword>
<dbReference type="Gene3D" id="3.40.630.30">
    <property type="match status" value="1"/>
</dbReference>
<dbReference type="InterPro" id="IPR016181">
    <property type="entry name" value="Acyl_CoA_acyltransferase"/>
</dbReference>
<feature type="domain" description="MYST-type HAT" evidence="12">
    <location>
        <begin position="299"/>
        <end position="659"/>
    </location>
</feature>
<evidence type="ECO:0000256" key="9">
    <source>
        <dbReference type="ARBA" id="ARBA00023315"/>
    </source>
</evidence>
<dbReference type="OrthoDB" id="787137at2759"/>
<dbReference type="GO" id="GO:0006355">
    <property type="term" value="P:regulation of DNA-templated transcription"/>
    <property type="evidence" value="ECO:0007669"/>
    <property type="project" value="InterPro"/>
</dbReference>
<feature type="active site" description="Proton donor/acceptor" evidence="10">
    <location>
        <position position="479"/>
    </location>
</feature>
<gene>
    <name evidence="13" type="ORF">Rt10032_c13g5132</name>
</gene>